<feature type="compositionally biased region" description="Low complexity" evidence="10">
    <location>
        <begin position="429"/>
        <end position="442"/>
    </location>
</feature>
<name>A0A1Y1HXN1_KLENI</name>
<dbReference type="STRING" id="105231.A0A1Y1HXN1"/>
<proteinExistence type="inferred from homology"/>
<protein>
    <recommendedName>
        <fullName evidence="4">CCR4-NOT transcription complex subunit 11</fullName>
    </recommendedName>
</protein>
<evidence type="ECO:0000256" key="2">
    <source>
        <dbReference type="ARBA" id="ARBA00004496"/>
    </source>
</evidence>
<evidence type="ECO:0000256" key="8">
    <source>
        <dbReference type="ARBA" id="ARBA00023163"/>
    </source>
</evidence>
<dbReference type="OMA" id="KRISTCK"/>
<evidence type="ECO:0000256" key="9">
    <source>
        <dbReference type="ARBA" id="ARBA00023242"/>
    </source>
</evidence>
<dbReference type="GO" id="GO:0030014">
    <property type="term" value="C:CCR4-NOT complex"/>
    <property type="evidence" value="ECO:0000318"/>
    <property type="project" value="GO_Central"/>
</dbReference>
<evidence type="ECO:0000256" key="6">
    <source>
        <dbReference type="ARBA" id="ARBA00023015"/>
    </source>
</evidence>
<keyword evidence="5" id="KW-0963">Cytoplasm</keyword>
<dbReference type="EMBL" id="DF237095">
    <property type="protein sequence ID" value="GAQ83395.1"/>
    <property type="molecule type" value="Genomic_DNA"/>
</dbReference>
<evidence type="ECO:0000256" key="3">
    <source>
        <dbReference type="ARBA" id="ARBA00008030"/>
    </source>
</evidence>
<organism evidence="11 12">
    <name type="scientific">Klebsormidium nitens</name>
    <name type="common">Green alga</name>
    <name type="synonym">Ulothrix nitens</name>
    <dbReference type="NCBI Taxonomy" id="105231"/>
    <lineage>
        <taxon>Eukaryota</taxon>
        <taxon>Viridiplantae</taxon>
        <taxon>Streptophyta</taxon>
        <taxon>Klebsormidiophyceae</taxon>
        <taxon>Klebsormidiales</taxon>
        <taxon>Klebsormidiaceae</taxon>
        <taxon>Klebsormidium</taxon>
    </lineage>
</organism>
<evidence type="ECO:0000256" key="5">
    <source>
        <dbReference type="ARBA" id="ARBA00022490"/>
    </source>
</evidence>
<keyword evidence="8" id="KW-0804">Transcription</keyword>
<accession>A0A1Y1HXN1</accession>
<feature type="region of interest" description="Disordered" evidence="10">
    <location>
        <begin position="145"/>
        <end position="219"/>
    </location>
</feature>
<keyword evidence="9" id="KW-0539">Nucleus</keyword>
<dbReference type="PANTHER" id="PTHR15975:SF0">
    <property type="entry name" value="CCR4-NOT TRANSCRIPTION COMPLEX SUBUNIT 11"/>
    <property type="match status" value="1"/>
</dbReference>
<feature type="region of interest" description="Disordered" evidence="10">
    <location>
        <begin position="426"/>
        <end position="455"/>
    </location>
</feature>
<evidence type="ECO:0000313" key="12">
    <source>
        <dbReference type="Proteomes" id="UP000054558"/>
    </source>
</evidence>
<keyword evidence="6" id="KW-0805">Transcription regulation</keyword>
<dbReference type="InterPro" id="IPR019312">
    <property type="entry name" value="CNOT11"/>
</dbReference>
<evidence type="ECO:0000313" key="11">
    <source>
        <dbReference type="EMBL" id="GAQ83395.1"/>
    </source>
</evidence>
<evidence type="ECO:0000256" key="4">
    <source>
        <dbReference type="ARBA" id="ARBA00014872"/>
    </source>
</evidence>
<gene>
    <name evidence="11" type="ORF">KFL_001460200</name>
</gene>
<dbReference type="AlphaFoldDB" id="A0A1Y1HXN1"/>
<dbReference type="OrthoDB" id="10265389at2759"/>
<dbReference type="Pfam" id="PF10155">
    <property type="entry name" value="CNOT11"/>
    <property type="match status" value="1"/>
</dbReference>
<dbReference type="GO" id="GO:0005634">
    <property type="term" value="C:nucleus"/>
    <property type="evidence" value="ECO:0007669"/>
    <property type="project" value="UniProtKB-SubCell"/>
</dbReference>
<dbReference type="GO" id="GO:0005737">
    <property type="term" value="C:cytoplasm"/>
    <property type="evidence" value="ECO:0007669"/>
    <property type="project" value="UniProtKB-SubCell"/>
</dbReference>
<sequence>MLTAGESAALIDVLQDERSFSENLKAFKETFAPRRRLQACRALVILLEDHLVLQPAQRLVALFVVFDLYKEDERPDHPFLPFLIQAATDKQSPTVERAHLIQLLTRPPSPEHLAGRAKDLIQEELGPSIEEQLPNAAALRELLREQNRPSVSLDDPPAGDARAEPLRDQPQLPNGPRPAEAVPVQPQPGAFTAEPESGGEGGETAKSEPPWLRPTPPPLAVQEGELAWHNVAIPHAFLWDASLVADDGRGRSVRELVARALRGPLASAQQQQLLADLDAEPKLIYRCGLAPKHLPDLVENNPPVATEFLLRLMNSSQIGEYLSALVNLDMSLHSMEVVNRLTTAVDLPTEFVHRYISNCIRSCETIQDKYMQNRLVRLVCVFLQSLIRNKIINVQDLFIEVQKFCIDFARIREAATLFRLLKSLENEKSQPSLSSPPKQPSLNSASKTRSPSPGA</sequence>
<dbReference type="GO" id="GO:0031047">
    <property type="term" value="P:regulatory ncRNA-mediated gene silencing"/>
    <property type="evidence" value="ECO:0007669"/>
    <property type="project" value="UniProtKB-KW"/>
</dbReference>
<evidence type="ECO:0000256" key="7">
    <source>
        <dbReference type="ARBA" id="ARBA00023158"/>
    </source>
</evidence>
<comment type="similarity">
    <text evidence="3">Belongs to the CNOT11 family.</text>
</comment>
<evidence type="ECO:0000256" key="1">
    <source>
        <dbReference type="ARBA" id="ARBA00004123"/>
    </source>
</evidence>
<dbReference type="Proteomes" id="UP000054558">
    <property type="component" value="Unassembled WGS sequence"/>
</dbReference>
<reference evidence="11 12" key="1">
    <citation type="journal article" date="2014" name="Nat. Commun.">
        <title>Klebsormidium flaccidum genome reveals primary factors for plant terrestrial adaptation.</title>
        <authorList>
            <person name="Hori K."/>
            <person name="Maruyama F."/>
            <person name="Fujisawa T."/>
            <person name="Togashi T."/>
            <person name="Yamamoto N."/>
            <person name="Seo M."/>
            <person name="Sato S."/>
            <person name="Yamada T."/>
            <person name="Mori H."/>
            <person name="Tajima N."/>
            <person name="Moriyama T."/>
            <person name="Ikeuchi M."/>
            <person name="Watanabe M."/>
            <person name="Wada H."/>
            <person name="Kobayashi K."/>
            <person name="Saito M."/>
            <person name="Masuda T."/>
            <person name="Sasaki-Sekimoto Y."/>
            <person name="Mashiguchi K."/>
            <person name="Awai K."/>
            <person name="Shimojima M."/>
            <person name="Masuda S."/>
            <person name="Iwai M."/>
            <person name="Nobusawa T."/>
            <person name="Narise T."/>
            <person name="Kondo S."/>
            <person name="Saito H."/>
            <person name="Sato R."/>
            <person name="Murakawa M."/>
            <person name="Ihara Y."/>
            <person name="Oshima-Yamada Y."/>
            <person name="Ohtaka K."/>
            <person name="Satoh M."/>
            <person name="Sonobe K."/>
            <person name="Ishii M."/>
            <person name="Ohtani R."/>
            <person name="Kanamori-Sato M."/>
            <person name="Honoki R."/>
            <person name="Miyazaki D."/>
            <person name="Mochizuki H."/>
            <person name="Umetsu J."/>
            <person name="Higashi K."/>
            <person name="Shibata D."/>
            <person name="Kamiya Y."/>
            <person name="Sato N."/>
            <person name="Nakamura Y."/>
            <person name="Tabata S."/>
            <person name="Ida S."/>
            <person name="Kurokawa K."/>
            <person name="Ohta H."/>
        </authorList>
    </citation>
    <scope>NUCLEOTIDE SEQUENCE [LARGE SCALE GENOMIC DNA]</scope>
    <source>
        <strain evidence="11 12">NIES-2285</strain>
    </source>
</reference>
<keyword evidence="12" id="KW-1185">Reference proteome</keyword>
<keyword evidence="7" id="KW-0943">RNA-mediated gene silencing</keyword>
<feature type="compositionally biased region" description="Polar residues" evidence="10">
    <location>
        <begin position="443"/>
        <end position="455"/>
    </location>
</feature>
<comment type="subcellular location">
    <subcellularLocation>
        <location evidence="2">Cytoplasm</location>
    </subcellularLocation>
    <subcellularLocation>
        <location evidence="1">Nucleus</location>
    </subcellularLocation>
</comment>
<dbReference type="PANTHER" id="PTHR15975">
    <property type="entry name" value="CCR4-NOT TRANSCRIPTION COMPLEX SUBUNIT 11"/>
    <property type="match status" value="1"/>
</dbReference>
<evidence type="ECO:0000256" key="10">
    <source>
        <dbReference type="SAM" id="MobiDB-lite"/>
    </source>
</evidence>